<dbReference type="Gene3D" id="2.40.160.20">
    <property type="match status" value="1"/>
</dbReference>
<keyword evidence="5" id="KW-1185">Reference proteome</keyword>
<evidence type="ECO:0000256" key="1">
    <source>
        <dbReference type="ARBA" id="ARBA00022729"/>
    </source>
</evidence>
<organism evidence="4 5">
    <name type="scientific">Spirosoma liriopis</name>
    <dbReference type="NCBI Taxonomy" id="2937440"/>
    <lineage>
        <taxon>Bacteria</taxon>
        <taxon>Pseudomonadati</taxon>
        <taxon>Bacteroidota</taxon>
        <taxon>Cytophagia</taxon>
        <taxon>Cytophagales</taxon>
        <taxon>Cytophagaceae</taxon>
        <taxon>Spirosoma</taxon>
    </lineage>
</organism>
<name>A0ABT0HSW6_9BACT</name>
<dbReference type="Proteomes" id="UP001202180">
    <property type="component" value="Unassembled WGS sequence"/>
</dbReference>
<feature type="signal peptide" evidence="2">
    <location>
        <begin position="1"/>
        <end position="25"/>
    </location>
</feature>
<accession>A0ABT0HSW6</accession>
<dbReference type="Pfam" id="PF13505">
    <property type="entry name" value="OMP_b-brl"/>
    <property type="match status" value="1"/>
</dbReference>
<reference evidence="4 5" key="1">
    <citation type="submission" date="2022-04" db="EMBL/GenBank/DDBJ databases">
        <title>Spirosoma sp. strain RP8 genome sequencing and assembly.</title>
        <authorList>
            <person name="Jung Y."/>
        </authorList>
    </citation>
    <scope>NUCLEOTIDE SEQUENCE [LARGE SCALE GENOMIC DNA]</scope>
    <source>
        <strain evidence="4 5">RP8</strain>
    </source>
</reference>
<dbReference type="EMBL" id="JALPRF010000007">
    <property type="protein sequence ID" value="MCK8495261.1"/>
    <property type="molecule type" value="Genomic_DNA"/>
</dbReference>
<sequence length="225" mass="25289">MKKLFIFLLAFCTIFICLASNSLQAQQVLTPKTRPFSLGFFAGLNYTNSFVDSYYFKSQAGLLAGIDMKYRFTNQTSLHMQPSWTQVAEANAQSNVSKLSLNTFKLPFVYRYYVSPNRNLFFVQAGLSYNYLTSSNFRKQYDFVCITAPCPNIGPNTPSSNKSTVSGIAGVGVTIELQKISIPVTLQYERYFGNYLFTTNSSFISDGNPTRVKFESFALTTGINF</sequence>
<gene>
    <name evidence="4" type="ORF">M0L20_25550</name>
</gene>
<proteinExistence type="predicted"/>
<evidence type="ECO:0000313" key="4">
    <source>
        <dbReference type="EMBL" id="MCK8495261.1"/>
    </source>
</evidence>
<evidence type="ECO:0000256" key="2">
    <source>
        <dbReference type="SAM" id="SignalP"/>
    </source>
</evidence>
<evidence type="ECO:0000313" key="5">
    <source>
        <dbReference type="Proteomes" id="UP001202180"/>
    </source>
</evidence>
<dbReference type="InterPro" id="IPR011250">
    <property type="entry name" value="OMP/PagP_B-barrel"/>
</dbReference>
<evidence type="ECO:0000259" key="3">
    <source>
        <dbReference type="Pfam" id="PF13505"/>
    </source>
</evidence>
<protein>
    <submittedName>
        <fullName evidence="4">PorT family protein</fullName>
    </submittedName>
</protein>
<comment type="caution">
    <text evidence="4">The sequence shown here is derived from an EMBL/GenBank/DDBJ whole genome shotgun (WGS) entry which is preliminary data.</text>
</comment>
<feature type="domain" description="Outer membrane protein beta-barrel" evidence="3">
    <location>
        <begin position="14"/>
        <end position="225"/>
    </location>
</feature>
<dbReference type="InterPro" id="IPR027385">
    <property type="entry name" value="Beta-barrel_OMP"/>
</dbReference>
<dbReference type="RefSeq" id="WP_248479989.1">
    <property type="nucleotide sequence ID" value="NZ_JALPRF010000007.1"/>
</dbReference>
<feature type="chain" id="PRO_5045052737" evidence="2">
    <location>
        <begin position="26"/>
        <end position="225"/>
    </location>
</feature>
<keyword evidence="1 2" id="KW-0732">Signal</keyword>
<dbReference type="SUPFAM" id="SSF56925">
    <property type="entry name" value="OMPA-like"/>
    <property type="match status" value="1"/>
</dbReference>